<dbReference type="PRINTS" id="PR01438">
    <property type="entry name" value="UNVRSLSTRESS"/>
</dbReference>
<sequence>MTRTERVVAGVSGAHPEVSGHVVRWAADAADVRGLPLHIVHAQDWPRGTSPDAGPGHPAHVWSRHFRANGEALLDDARRIAAADRPALTVTTELAAGRAVQVLREAADAAAVLVLGARRLTGIEGAFAGSGKGHALAGHLPCPVALVPEPDTGVPDYAPLVVGVDGSPASHVALDLAFEEAAAAKADLVAVEVRRPRDYTWAELPEDTELNLAEALAGYGERYPDVAVSQEILSGNPAAVLASASERARCLVVGSRGLGGFRGMLLGSTSRALIHHTDCPLVIAPLPHGR</sequence>
<dbReference type="InterPro" id="IPR014729">
    <property type="entry name" value="Rossmann-like_a/b/a_fold"/>
</dbReference>
<organism evidence="3 4">
    <name type="scientific">Actinacidiphila rubida</name>
    <dbReference type="NCBI Taxonomy" id="310780"/>
    <lineage>
        <taxon>Bacteria</taxon>
        <taxon>Bacillati</taxon>
        <taxon>Actinomycetota</taxon>
        <taxon>Actinomycetes</taxon>
        <taxon>Kitasatosporales</taxon>
        <taxon>Streptomycetaceae</taxon>
        <taxon>Actinacidiphila</taxon>
    </lineage>
</organism>
<dbReference type="EMBL" id="FODD01000010">
    <property type="protein sequence ID" value="SEN78216.1"/>
    <property type="molecule type" value="Genomic_DNA"/>
</dbReference>
<dbReference type="Pfam" id="PF00582">
    <property type="entry name" value="Usp"/>
    <property type="match status" value="2"/>
</dbReference>
<keyword evidence="4" id="KW-1185">Reference proteome</keyword>
<proteinExistence type="inferred from homology"/>
<dbReference type="Gene3D" id="3.40.50.620">
    <property type="entry name" value="HUPs"/>
    <property type="match status" value="2"/>
</dbReference>
<accession>A0A1H8JD12</accession>
<feature type="domain" description="UspA" evidence="2">
    <location>
        <begin position="157"/>
        <end position="284"/>
    </location>
</feature>
<evidence type="ECO:0000256" key="1">
    <source>
        <dbReference type="ARBA" id="ARBA00008791"/>
    </source>
</evidence>
<evidence type="ECO:0000259" key="2">
    <source>
        <dbReference type="Pfam" id="PF00582"/>
    </source>
</evidence>
<dbReference type="InterPro" id="IPR006015">
    <property type="entry name" value="Universal_stress_UspA"/>
</dbReference>
<dbReference type="Proteomes" id="UP000181951">
    <property type="component" value="Unassembled WGS sequence"/>
</dbReference>
<dbReference type="STRING" id="310780.SAMN05216267_101029"/>
<dbReference type="RefSeq" id="WP_069466451.1">
    <property type="nucleotide sequence ID" value="NZ_FODD01000010.1"/>
</dbReference>
<gene>
    <name evidence="3" type="ORF">SAMN05216267_101029</name>
</gene>
<comment type="similarity">
    <text evidence="1">Belongs to the universal stress protein A family.</text>
</comment>
<reference evidence="3 4" key="1">
    <citation type="submission" date="2016-10" db="EMBL/GenBank/DDBJ databases">
        <authorList>
            <person name="de Groot N.N."/>
        </authorList>
    </citation>
    <scope>NUCLEOTIDE SEQUENCE [LARGE SCALE GENOMIC DNA]</scope>
    <source>
        <strain evidence="3 4">CGMCC 4.2026</strain>
    </source>
</reference>
<feature type="domain" description="UspA" evidence="2">
    <location>
        <begin position="6"/>
        <end position="148"/>
    </location>
</feature>
<dbReference type="SUPFAM" id="SSF52402">
    <property type="entry name" value="Adenine nucleotide alpha hydrolases-like"/>
    <property type="match status" value="2"/>
</dbReference>
<dbReference type="InterPro" id="IPR006016">
    <property type="entry name" value="UspA"/>
</dbReference>
<name>A0A1H8JD12_9ACTN</name>
<dbReference type="AlphaFoldDB" id="A0A1H8JD12"/>
<dbReference type="OrthoDB" id="3404132at2"/>
<dbReference type="PANTHER" id="PTHR46553:SF3">
    <property type="entry name" value="ADENINE NUCLEOTIDE ALPHA HYDROLASES-LIKE SUPERFAMILY PROTEIN"/>
    <property type="match status" value="1"/>
</dbReference>
<dbReference type="PANTHER" id="PTHR46553">
    <property type="entry name" value="ADENINE NUCLEOTIDE ALPHA HYDROLASES-LIKE SUPERFAMILY PROTEIN"/>
    <property type="match status" value="1"/>
</dbReference>
<evidence type="ECO:0000313" key="3">
    <source>
        <dbReference type="EMBL" id="SEN78216.1"/>
    </source>
</evidence>
<evidence type="ECO:0000313" key="4">
    <source>
        <dbReference type="Proteomes" id="UP000181951"/>
    </source>
</evidence>
<protein>
    <submittedName>
        <fullName evidence="3">Nucleotide-binding universal stress protein, UspA family</fullName>
    </submittedName>
</protein>